<proteinExistence type="predicted"/>
<gene>
    <name evidence="1" type="ORF">PHMEG_0008076</name>
</gene>
<accession>A0A225WK39</accession>
<sequence length="65" mass="7724">MLTLRVETFHTRRSKLNPWHAFSEEDLALFKPQCLTWKLEDGFPFDMSKTFNEPSLKQEHSVVLD</sequence>
<protein>
    <submittedName>
        <fullName evidence="1">Uncharacterized protein</fullName>
    </submittedName>
</protein>
<keyword evidence="2" id="KW-1185">Reference proteome</keyword>
<organism evidence="1 2">
    <name type="scientific">Phytophthora megakarya</name>
    <dbReference type="NCBI Taxonomy" id="4795"/>
    <lineage>
        <taxon>Eukaryota</taxon>
        <taxon>Sar</taxon>
        <taxon>Stramenopiles</taxon>
        <taxon>Oomycota</taxon>
        <taxon>Peronosporomycetes</taxon>
        <taxon>Peronosporales</taxon>
        <taxon>Peronosporaceae</taxon>
        <taxon>Phytophthora</taxon>
    </lineage>
</organism>
<dbReference type="AlphaFoldDB" id="A0A225WK39"/>
<evidence type="ECO:0000313" key="2">
    <source>
        <dbReference type="Proteomes" id="UP000198211"/>
    </source>
</evidence>
<dbReference type="Proteomes" id="UP000198211">
    <property type="component" value="Unassembled WGS sequence"/>
</dbReference>
<reference evidence="2" key="1">
    <citation type="submission" date="2017-03" db="EMBL/GenBank/DDBJ databases">
        <title>Phytopthora megakarya and P. palmivora, two closely related causual agents of cacao black pod achieved similar genome size and gene model numbers by different mechanisms.</title>
        <authorList>
            <person name="Ali S."/>
            <person name="Shao J."/>
            <person name="Larry D.J."/>
            <person name="Kronmiller B."/>
            <person name="Shen D."/>
            <person name="Strem M.D."/>
            <person name="Melnick R.L."/>
            <person name="Guiltinan M.J."/>
            <person name="Tyler B.M."/>
            <person name="Meinhardt L.W."/>
            <person name="Bailey B.A."/>
        </authorList>
    </citation>
    <scope>NUCLEOTIDE SEQUENCE [LARGE SCALE GENOMIC DNA]</scope>
    <source>
        <strain evidence="2">zdho120</strain>
    </source>
</reference>
<comment type="caution">
    <text evidence="1">The sequence shown here is derived from an EMBL/GenBank/DDBJ whole genome shotgun (WGS) entry which is preliminary data.</text>
</comment>
<dbReference type="EMBL" id="NBNE01000672">
    <property type="protein sequence ID" value="OWZ17922.1"/>
    <property type="molecule type" value="Genomic_DNA"/>
</dbReference>
<evidence type="ECO:0000313" key="1">
    <source>
        <dbReference type="EMBL" id="OWZ17922.1"/>
    </source>
</evidence>
<name>A0A225WK39_9STRA</name>